<evidence type="ECO:0000256" key="1">
    <source>
        <dbReference type="SAM" id="MobiDB-lite"/>
    </source>
</evidence>
<feature type="domain" description="DUF6535" evidence="3">
    <location>
        <begin position="80"/>
        <end position="234"/>
    </location>
</feature>
<feature type="transmembrane region" description="Helical" evidence="2">
    <location>
        <begin position="206"/>
        <end position="232"/>
    </location>
</feature>
<evidence type="ECO:0000256" key="2">
    <source>
        <dbReference type="SAM" id="Phobius"/>
    </source>
</evidence>
<dbReference type="STRING" id="1314776.A0A165WKV4"/>
<keyword evidence="2" id="KW-0812">Transmembrane</keyword>
<accession>A0A165WKV4</accession>
<dbReference type="OrthoDB" id="3219854at2759"/>
<evidence type="ECO:0000313" key="5">
    <source>
        <dbReference type="Proteomes" id="UP000076798"/>
    </source>
</evidence>
<gene>
    <name evidence="4" type="ORF">SISSUDRAFT_1133616</name>
</gene>
<reference evidence="4 5" key="1">
    <citation type="journal article" date="2016" name="Mol. Biol. Evol.">
        <title>Comparative Genomics of Early-Diverging Mushroom-Forming Fungi Provides Insights into the Origins of Lignocellulose Decay Capabilities.</title>
        <authorList>
            <person name="Nagy L.G."/>
            <person name="Riley R."/>
            <person name="Tritt A."/>
            <person name="Adam C."/>
            <person name="Daum C."/>
            <person name="Floudas D."/>
            <person name="Sun H."/>
            <person name="Yadav J.S."/>
            <person name="Pangilinan J."/>
            <person name="Larsson K.H."/>
            <person name="Matsuura K."/>
            <person name="Barry K."/>
            <person name="Labutti K."/>
            <person name="Kuo R."/>
            <person name="Ohm R.A."/>
            <person name="Bhattacharya S.S."/>
            <person name="Shirouzu T."/>
            <person name="Yoshinaga Y."/>
            <person name="Martin F.M."/>
            <person name="Grigoriev I.V."/>
            <person name="Hibbett D.S."/>
        </authorList>
    </citation>
    <scope>NUCLEOTIDE SEQUENCE [LARGE SCALE GENOMIC DNA]</scope>
    <source>
        <strain evidence="4 5">HHB10207 ss-3</strain>
    </source>
</reference>
<keyword evidence="2" id="KW-1133">Transmembrane helix</keyword>
<protein>
    <recommendedName>
        <fullName evidence="3">DUF6535 domain-containing protein</fullName>
    </recommendedName>
</protein>
<sequence length="955" mass="109138">MAELEPEPQAPPKDAPATTSGDLAPMFSRMLVLMEDQNKMMAEQGKTLKEHSTMLETLKTDALKNDQAMEGRSLRDRLTWNVLRKEATAKTKEKVDEWKDLMQLSLVFNAIFLTVVTAFIAPVIQAFTSTPTDSSDTSSKPPLPPLSTQLVALFFYLALIVSILNAVLCVLGMQWASRLLAVPVGKDDLERTLAHEKRRALAEGKLLPLMGVLFWTLLLSIGFFIVGLLIQVWALSFSCSKPSFVLIVAAAISTGLSVTILGVILSTTYHAAITENSPFESPLSAAMRPALQWFRLHTQRKDAPKTDEKDEDTWETSMKSVDELIRTEEKDTDNVKALKTYARLVLNTTDTEVLERAVPSFEISEWYSVRNEFWEVFLAVRERFLATDTSFRVKETVHKQLVYFREWSGWREDQWNWRRHLEGTAMTRWCRDQCEKLVHQSHESHRQFFPAFVFFTSLDPHHEDLRGYRPESYEESVTRVLSSFDRNGELGDRDDVFFLAVIECNSLLEDGRSDDVTRILFSGDRASVLRSLLRNLGINWHYIREIVALITRGNEDTILDEMAFFFSDLPDIKLIADYGEVLVIEFLGSLIPSLPLSFTLPQSFDLIPTLTLFLRYQSDIERSLPHYIGTLICFLDHGGFELLSSLRPAYEFFRLCLKLSFDDDLWIPNVQGRARFYLEPHRGLIALPPPSTEELQNLVDALQSYENDMASEDLEKNFVDAVIECDYLAREGSQLEMKALLSQVDRVSLLRLILQNPHFSGRQISALMHLTMEGDELEHIQAAPALLTNIPPMAQRDGDLPILAFLACLIRFLPPDYIVPPPFDLSHTLTLFMEDDPNEQNWRINSDTLIHYLHRGAFDTLSDQESVRSFLEICVNHNWWPISDWSQDQQTSATTRERAIELKKKVEALDAAREAALLAADDPADSRRPEEEDKPPSLALRIWDAQLQLGMWRWL</sequence>
<dbReference type="AlphaFoldDB" id="A0A165WKV4"/>
<dbReference type="Pfam" id="PF20153">
    <property type="entry name" value="DUF6535"/>
    <property type="match status" value="1"/>
</dbReference>
<feature type="transmembrane region" description="Helical" evidence="2">
    <location>
        <begin position="244"/>
        <end position="265"/>
    </location>
</feature>
<dbReference type="EMBL" id="KV428679">
    <property type="protein sequence ID" value="KZT31279.1"/>
    <property type="molecule type" value="Genomic_DNA"/>
</dbReference>
<name>A0A165WKV4_9AGAM</name>
<feature type="transmembrane region" description="Helical" evidence="2">
    <location>
        <begin position="148"/>
        <end position="171"/>
    </location>
</feature>
<evidence type="ECO:0000259" key="3">
    <source>
        <dbReference type="Pfam" id="PF20153"/>
    </source>
</evidence>
<dbReference type="Proteomes" id="UP000076798">
    <property type="component" value="Unassembled WGS sequence"/>
</dbReference>
<keyword evidence="5" id="KW-1185">Reference proteome</keyword>
<proteinExistence type="predicted"/>
<organism evidence="4 5">
    <name type="scientific">Sistotremastrum suecicum HHB10207 ss-3</name>
    <dbReference type="NCBI Taxonomy" id="1314776"/>
    <lineage>
        <taxon>Eukaryota</taxon>
        <taxon>Fungi</taxon>
        <taxon>Dikarya</taxon>
        <taxon>Basidiomycota</taxon>
        <taxon>Agaricomycotina</taxon>
        <taxon>Agaricomycetes</taxon>
        <taxon>Sistotremastrales</taxon>
        <taxon>Sistotremastraceae</taxon>
        <taxon>Sistotremastrum</taxon>
    </lineage>
</organism>
<keyword evidence="2" id="KW-0472">Membrane</keyword>
<feature type="region of interest" description="Disordered" evidence="1">
    <location>
        <begin position="1"/>
        <end position="22"/>
    </location>
</feature>
<dbReference type="InterPro" id="IPR045338">
    <property type="entry name" value="DUF6535"/>
</dbReference>
<feature type="transmembrane region" description="Helical" evidence="2">
    <location>
        <begin position="106"/>
        <end position="128"/>
    </location>
</feature>
<evidence type="ECO:0000313" key="4">
    <source>
        <dbReference type="EMBL" id="KZT31279.1"/>
    </source>
</evidence>